<name>A0A922A7S1_CARIL</name>
<organism evidence="2 3">
    <name type="scientific">Carya illinoinensis</name>
    <name type="common">Pecan</name>
    <dbReference type="NCBI Taxonomy" id="32201"/>
    <lineage>
        <taxon>Eukaryota</taxon>
        <taxon>Viridiplantae</taxon>
        <taxon>Streptophyta</taxon>
        <taxon>Embryophyta</taxon>
        <taxon>Tracheophyta</taxon>
        <taxon>Spermatophyta</taxon>
        <taxon>Magnoliopsida</taxon>
        <taxon>eudicotyledons</taxon>
        <taxon>Gunneridae</taxon>
        <taxon>Pentapetalae</taxon>
        <taxon>rosids</taxon>
        <taxon>fabids</taxon>
        <taxon>Fagales</taxon>
        <taxon>Juglandaceae</taxon>
        <taxon>Carya</taxon>
    </lineage>
</organism>
<dbReference type="InterPro" id="IPR005135">
    <property type="entry name" value="Endo/exonuclease/phosphatase"/>
</dbReference>
<dbReference type="CDD" id="cd09083">
    <property type="entry name" value="EEP-1"/>
    <property type="match status" value="1"/>
</dbReference>
<feature type="domain" description="Endonuclease/exonuclease/phosphatase" evidence="1">
    <location>
        <begin position="8"/>
        <end position="185"/>
    </location>
</feature>
<dbReference type="PANTHER" id="PTHR12121">
    <property type="entry name" value="CARBON CATABOLITE REPRESSOR PROTEIN 4"/>
    <property type="match status" value="1"/>
</dbReference>
<dbReference type="InterPro" id="IPR050410">
    <property type="entry name" value="CCR4/nocturin_mRNA_transcr"/>
</dbReference>
<accession>A0A922A7S1</accession>
<reference evidence="2" key="1">
    <citation type="submission" date="2021-01" db="EMBL/GenBank/DDBJ databases">
        <authorList>
            <person name="Lovell J.T."/>
            <person name="Bentley N."/>
            <person name="Bhattarai G."/>
            <person name="Jenkins J.W."/>
            <person name="Sreedasyam A."/>
            <person name="Alarcon Y."/>
            <person name="Bock C."/>
            <person name="Boston L."/>
            <person name="Carlson J."/>
            <person name="Cervantes K."/>
            <person name="Clermont K."/>
            <person name="Krom N."/>
            <person name="Kubenka K."/>
            <person name="Mamidi S."/>
            <person name="Mattison C."/>
            <person name="Monteros M."/>
            <person name="Pisani C."/>
            <person name="Plott C."/>
            <person name="Rajasekar S."/>
            <person name="Rhein H.S."/>
            <person name="Rohla C."/>
            <person name="Song M."/>
            <person name="Hilaire R.S."/>
            <person name="Shu S."/>
            <person name="Wells L."/>
            <person name="Wang X."/>
            <person name="Webber J."/>
            <person name="Heerema R.J."/>
            <person name="Klein P."/>
            <person name="Conner P."/>
            <person name="Grauke L."/>
            <person name="Grimwood J."/>
            <person name="Schmutz J."/>
            <person name="Randall J.J."/>
        </authorList>
    </citation>
    <scope>NUCLEOTIDE SEQUENCE</scope>
    <source>
        <tissue evidence="2">Leaf</tissue>
    </source>
</reference>
<dbReference type="Pfam" id="PF03372">
    <property type="entry name" value="Exo_endo_phos"/>
    <property type="match status" value="1"/>
</dbReference>
<dbReference type="FunFam" id="3.60.10.10:FF:000049">
    <property type="entry name" value="uncharacterized protein LOC103698197 isoform X2"/>
    <property type="match status" value="1"/>
</dbReference>
<evidence type="ECO:0000313" key="2">
    <source>
        <dbReference type="EMBL" id="KAG6676462.1"/>
    </source>
</evidence>
<dbReference type="PANTHER" id="PTHR12121:SF36">
    <property type="entry name" value="ENDONUCLEASE_EXONUCLEASE_PHOSPHATASE DOMAIN-CONTAINING PROTEIN"/>
    <property type="match status" value="1"/>
</dbReference>
<dbReference type="Proteomes" id="UP000811246">
    <property type="component" value="Chromosome 15"/>
</dbReference>
<gene>
    <name evidence="2" type="ORF">I3842_15G152400</name>
</gene>
<dbReference type="AlphaFoldDB" id="A0A922A7S1"/>
<sequence>MSVSLTVMTFNLREDQPPDSPNSWEKRRDLCLSVITSYSPLILCTQQGVKSQLDYLQQGLPGYDQFGISRKDRSPDTSDEHCNIFYDKEKVELVEGGTFWLSESPSVPGSMSWGSVVPCIATWVIFQLKGVEPPGFSFQIVNTNIDEFSPRARRRSALLAWQHIASLPPSLPVVYCGGFNTQKRAWCATTLPDCLRQLLGLGFRAVATMTTAYNTKLMILMQRLKRSRLSPRRRLHQSIDLELFYVGNYLYLFLCYVIWI</sequence>
<proteinExistence type="predicted"/>
<evidence type="ECO:0000259" key="1">
    <source>
        <dbReference type="Pfam" id="PF03372"/>
    </source>
</evidence>
<dbReference type="EMBL" id="CM031839">
    <property type="protein sequence ID" value="KAG6676462.1"/>
    <property type="molecule type" value="Genomic_DNA"/>
</dbReference>
<protein>
    <recommendedName>
        <fullName evidence="1">Endonuclease/exonuclease/phosphatase domain-containing protein</fullName>
    </recommendedName>
</protein>
<comment type="caution">
    <text evidence="2">The sequence shown here is derived from an EMBL/GenBank/DDBJ whole genome shotgun (WGS) entry which is preliminary data.</text>
</comment>
<dbReference type="GO" id="GO:0000175">
    <property type="term" value="F:3'-5'-RNA exonuclease activity"/>
    <property type="evidence" value="ECO:0007669"/>
    <property type="project" value="TreeGrafter"/>
</dbReference>
<evidence type="ECO:0000313" key="3">
    <source>
        <dbReference type="Proteomes" id="UP000811246"/>
    </source>
</evidence>